<reference evidence="1" key="1">
    <citation type="submission" date="2018-11" db="EMBL/GenBank/DDBJ databases">
        <authorList>
            <consortium name="Pathogen Informatics"/>
        </authorList>
    </citation>
    <scope>NUCLEOTIDE SEQUENCE</scope>
</reference>
<protein>
    <submittedName>
        <fullName evidence="1">Uncharacterized protein</fullName>
    </submittedName>
</protein>
<evidence type="ECO:0000313" key="2">
    <source>
        <dbReference type="Proteomes" id="UP000784294"/>
    </source>
</evidence>
<evidence type="ECO:0000313" key="1">
    <source>
        <dbReference type="EMBL" id="VEL11579.1"/>
    </source>
</evidence>
<sequence length="171" mass="17768">MRRVPPPPMPRPASLLSASVQLRISSGGSGSSCCVSTVAGSSPSPRIPSTSGLEVWSLEGGDTVRASEIAASPGGGPLTRADLERSMALADATASGAAAESAGAKALTDIVNQIDHSVRCLVRLKASHSLRLSAAEKNPNRFVKFFTPEFHVYICQKLSGNVPNPQSDSRN</sequence>
<accession>A0A3S5A4A9</accession>
<comment type="caution">
    <text evidence="1">The sequence shown here is derived from an EMBL/GenBank/DDBJ whole genome shotgun (WGS) entry which is preliminary data.</text>
</comment>
<keyword evidence="2" id="KW-1185">Reference proteome</keyword>
<dbReference type="Proteomes" id="UP000784294">
    <property type="component" value="Unassembled WGS sequence"/>
</dbReference>
<organism evidence="1 2">
    <name type="scientific">Protopolystoma xenopodis</name>
    <dbReference type="NCBI Taxonomy" id="117903"/>
    <lineage>
        <taxon>Eukaryota</taxon>
        <taxon>Metazoa</taxon>
        <taxon>Spiralia</taxon>
        <taxon>Lophotrochozoa</taxon>
        <taxon>Platyhelminthes</taxon>
        <taxon>Monogenea</taxon>
        <taxon>Polyopisthocotylea</taxon>
        <taxon>Polystomatidea</taxon>
        <taxon>Polystomatidae</taxon>
        <taxon>Protopolystoma</taxon>
    </lineage>
</organism>
<gene>
    <name evidence="1" type="ORF">PXEA_LOCUS5019</name>
</gene>
<dbReference type="EMBL" id="CAAALY010012220">
    <property type="protein sequence ID" value="VEL11579.1"/>
    <property type="molecule type" value="Genomic_DNA"/>
</dbReference>
<dbReference type="AlphaFoldDB" id="A0A3S5A4A9"/>
<name>A0A3S5A4A9_9PLAT</name>
<proteinExistence type="predicted"/>